<evidence type="ECO:0000259" key="8">
    <source>
        <dbReference type="PROSITE" id="PS51285"/>
    </source>
</evidence>
<dbReference type="GeneID" id="121399887"/>
<dbReference type="AlphaFoldDB" id="A0A8J1M8U2"/>
<keyword evidence="5" id="KW-0067">ATP-binding</keyword>
<evidence type="ECO:0000313" key="10">
    <source>
        <dbReference type="RefSeq" id="XP_041437746.1"/>
    </source>
</evidence>
<evidence type="ECO:0000256" key="4">
    <source>
        <dbReference type="ARBA" id="ARBA00022777"/>
    </source>
</evidence>
<reference evidence="10" key="1">
    <citation type="submission" date="2025-08" db="UniProtKB">
        <authorList>
            <consortium name="RefSeq"/>
        </authorList>
    </citation>
    <scope>IDENTIFICATION</scope>
    <source>
        <strain evidence="10">J_2021</strain>
        <tissue evidence="10">Erythrocytes</tissue>
    </source>
</reference>
<keyword evidence="2" id="KW-0808">Transferase</keyword>
<dbReference type="SUPFAM" id="SSF56112">
    <property type="entry name" value="Protein kinase-like (PK-like)"/>
    <property type="match status" value="1"/>
</dbReference>
<organism evidence="9 10">
    <name type="scientific">Xenopus laevis</name>
    <name type="common">African clawed frog</name>
    <dbReference type="NCBI Taxonomy" id="8355"/>
    <lineage>
        <taxon>Eukaryota</taxon>
        <taxon>Metazoa</taxon>
        <taxon>Chordata</taxon>
        <taxon>Craniata</taxon>
        <taxon>Vertebrata</taxon>
        <taxon>Euteleostomi</taxon>
        <taxon>Amphibia</taxon>
        <taxon>Batrachia</taxon>
        <taxon>Anura</taxon>
        <taxon>Pipoidea</taxon>
        <taxon>Pipidae</taxon>
        <taxon>Xenopodinae</taxon>
        <taxon>Xenopus</taxon>
        <taxon>Xenopus</taxon>
    </lineage>
</organism>
<protein>
    <submittedName>
        <fullName evidence="10">Protein kinase C theta type-like</fullName>
    </submittedName>
</protein>
<dbReference type="PANTHER" id="PTHR24351">
    <property type="entry name" value="RIBOSOMAL PROTEIN S6 KINASE"/>
    <property type="match status" value="1"/>
</dbReference>
<evidence type="ECO:0000256" key="5">
    <source>
        <dbReference type="ARBA" id="ARBA00022840"/>
    </source>
</evidence>
<dbReference type="InterPro" id="IPR000719">
    <property type="entry name" value="Prot_kinase_dom"/>
</dbReference>
<dbReference type="InterPro" id="IPR000961">
    <property type="entry name" value="AGC-kinase_C"/>
</dbReference>
<evidence type="ECO:0000313" key="9">
    <source>
        <dbReference type="Proteomes" id="UP000186698"/>
    </source>
</evidence>
<gene>
    <name evidence="10" type="primary">LOC121399887</name>
</gene>
<evidence type="ECO:0000256" key="6">
    <source>
        <dbReference type="SAM" id="MobiDB-lite"/>
    </source>
</evidence>
<evidence type="ECO:0000256" key="3">
    <source>
        <dbReference type="ARBA" id="ARBA00022741"/>
    </source>
</evidence>
<dbReference type="GO" id="GO:0005737">
    <property type="term" value="C:cytoplasm"/>
    <property type="evidence" value="ECO:0000318"/>
    <property type="project" value="GO_Central"/>
</dbReference>
<dbReference type="RefSeq" id="XP_041437746.1">
    <property type="nucleotide sequence ID" value="XM_041581812.1"/>
</dbReference>
<keyword evidence="4" id="KW-0418">Kinase</keyword>
<dbReference type="PROSITE" id="PS50011">
    <property type="entry name" value="PROTEIN_KINASE_DOM"/>
    <property type="match status" value="1"/>
</dbReference>
<dbReference type="GO" id="GO:0004674">
    <property type="term" value="F:protein serine/threonine kinase activity"/>
    <property type="evidence" value="ECO:0000318"/>
    <property type="project" value="GO_Central"/>
</dbReference>
<dbReference type="Pfam" id="PF00069">
    <property type="entry name" value="Pkinase"/>
    <property type="match status" value="1"/>
</dbReference>
<evidence type="ECO:0000256" key="1">
    <source>
        <dbReference type="ARBA" id="ARBA00022527"/>
    </source>
</evidence>
<dbReference type="KEGG" id="xla:121399887"/>
<proteinExistence type="predicted"/>
<dbReference type="GO" id="GO:0005634">
    <property type="term" value="C:nucleus"/>
    <property type="evidence" value="ECO:0000318"/>
    <property type="project" value="GO_Central"/>
</dbReference>
<feature type="domain" description="Protein kinase" evidence="7">
    <location>
        <begin position="1"/>
        <end position="106"/>
    </location>
</feature>
<dbReference type="OrthoDB" id="63267at2759"/>
<sequence length="166" mass="19092">MFGQRKVKGKTGTVKYMAPEVLQRREYDAGADWWSLGIVICKMAAGMTPFFEDGNNETYTSSVIHDEPLFPKCLSAEIKDLLHKLLEKDPEKRLGFIGNIRAHPVFNSINWEQLERQEVPPPLYPAELTLDKKYFKQPRMLMEEAGSDSSNEKSMELSYLNDSWKS</sequence>
<keyword evidence="9" id="KW-1185">Reference proteome</keyword>
<feature type="domain" description="AGC-kinase C-terminal" evidence="8">
    <location>
        <begin position="107"/>
        <end position="166"/>
    </location>
</feature>
<name>A0A8J1M8U2_XENLA</name>
<feature type="region of interest" description="Disordered" evidence="6">
    <location>
        <begin position="143"/>
        <end position="166"/>
    </location>
</feature>
<dbReference type="InterPro" id="IPR011009">
    <property type="entry name" value="Kinase-like_dom_sf"/>
</dbReference>
<accession>A0A8J1M8U2</accession>
<dbReference type="Gene3D" id="1.10.510.10">
    <property type="entry name" value="Transferase(Phosphotransferase) domain 1"/>
    <property type="match status" value="1"/>
</dbReference>
<evidence type="ECO:0000259" key="7">
    <source>
        <dbReference type="PROSITE" id="PS50011"/>
    </source>
</evidence>
<dbReference type="Proteomes" id="UP000186698">
    <property type="component" value="Chromosome 2L"/>
</dbReference>
<dbReference type="GO" id="GO:0005524">
    <property type="term" value="F:ATP binding"/>
    <property type="evidence" value="ECO:0007669"/>
    <property type="project" value="UniProtKB-KW"/>
</dbReference>
<evidence type="ECO:0000256" key="2">
    <source>
        <dbReference type="ARBA" id="ARBA00022679"/>
    </source>
</evidence>
<keyword evidence="1" id="KW-0723">Serine/threonine-protein kinase</keyword>
<keyword evidence="3" id="KW-0547">Nucleotide-binding</keyword>
<dbReference type="PROSITE" id="PS51285">
    <property type="entry name" value="AGC_KINASE_CTER"/>
    <property type="match status" value="1"/>
</dbReference>